<reference evidence="7" key="1">
    <citation type="submission" date="2023-10" db="EMBL/GenBank/DDBJ databases">
        <title>Genome assembly of Pristionchus species.</title>
        <authorList>
            <person name="Yoshida K."/>
            <person name="Sommer R.J."/>
        </authorList>
    </citation>
    <scope>NUCLEOTIDE SEQUENCE</scope>
    <source>
        <strain evidence="7">RS0144</strain>
    </source>
</reference>
<dbReference type="PANTHER" id="PTHR22945">
    <property type="entry name" value="SERPENTINE RECEPTOR, CLASS D DELTA"/>
    <property type="match status" value="1"/>
</dbReference>
<gene>
    <name evidence="7" type="ORF">PENTCL1PPCAC_5270</name>
</gene>
<dbReference type="AlphaFoldDB" id="A0AAV5SKQ1"/>
<evidence type="ECO:0000256" key="5">
    <source>
        <dbReference type="ARBA" id="ARBA00023136"/>
    </source>
</evidence>
<sequence>GTISAKTPAKLVLLVSVIGCPIPLFVVIWIYRRFRSLILRLLEKKSKAMSIHTKHVHRQFVTILTIQAGLPFFVMLGIGIYALGLLELVNSPSLEVATFILVEIPALISPIVVVMHIRSYHEAVITILHCRTSRPPSVALFPNHILDVPLSPIRSVTPLTPRTF</sequence>
<evidence type="ECO:0000313" key="7">
    <source>
        <dbReference type="EMBL" id="GMS83095.1"/>
    </source>
</evidence>
<evidence type="ECO:0000256" key="2">
    <source>
        <dbReference type="ARBA" id="ARBA00009166"/>
    </source>
</evidence>
<comment type="similarity">
    <text evidence="2">Belongs to the nematode receptor-like protein srd family.</text>
</comment>
<feature type="non-terminal residue" evidence="7">
    <location>
        <position position="1"/>
    </location>
</feature>
<evidence type="ECO:0000313" key="8">
    <source>
        <dbReference type="Proteomes" id="UP001432027"/>
    </source>
</evidence>
<accession>A0AAV5SKQ1</accession>
<feature type="transmembrane region" description="Helical" evidence="6">
    <location>
        <begin position="60"/>
        <end position="84"/>
    </location>
</feature>
<keyword evidence="5 6" id="KW-0472">Membrane</keyword>
<dbReference type="Pfam" id="PF10317">
    <property type="entry name" value="7TM_GPCR_Srd"/>
    <property type="match status" value="1"/>
</dbReference>
<dbReference type="InterPro" id="IPR019421">
    <property type="entry name" value="7TM_GPCR_serpentine_rcpt_Srd"/>
</dbReference>
<feature type="transmembrane region" description="Helical" evidence="6">
    <location>
        <begin position="12"/>
        <end position="31"/>
    </location>
</feature>
<organism evidence="7 8">
    <name type="scientific">Pristionchus entomophagus</name>
    <dbReference type="NCBI Taxonomy" id="358040"/>
    <lineage>
        <taxon>Eukaryota</taxon>
        <taxon>Metazoa</taxon>
        <taxon>Ecdysozoa</taxon>
        <taxon>Nematoda</taxon>
        <taxon>Chromadorea</taxon>
        <taxon>Rhabditida</taxon>
        <taxon>Rhabditina</taxon>
        <taxon>Diplogasteromorpha</taxon>
        <taxon>Diplogasteroidea</taxon>
        <taxon>Neodiplogasteridae</taxon>
        <taxon>Pristionchus</taxon>
    </lineage>
</organism>
<comment type="caution">
    <text evidence="7">The sequence shown here is derived from an EMBL/GenBank/DDBJ whole genome shotgun (WGS) entry which is preliminary data.</text>
</comment>
<dbReference type="PANTHER" id="PTHR22945:SF40">
    <property type="entry name" value="SERPENTINE RECEPTOR, CLASS D (DELTA)-RELATED"/>
    <property type="match status" value="1"/>
</dbReference>
<evidence type="ECO:0000256" key="6">
    <source>
        <dbReference type="SAM" id="Phobius"/>
    </source>
</evidence>
<dbReference type="GO" id="GO:0016020">
    <property type="term" value="C:membrane"/>
    <property type="evidence" value="ECO:0007669"/>
    <property type="project" value="UniProtKB-SubCell"/>
</dbReference>
<protein>
    <recommendedName>
        <fullName evidence="9">G protein-coupled receptor</fullName>
    </recommendedName>
</protein>
<comment type="subcellular location">
    <subcellularLocation>
        <location evidence="1">Membrane</location>
        <topology evidence="1">Multi-pass membrane protein</topology>
    </subcellularLocation>
</comment>
<evidence type="ECO:0000256" key="4">
    <source>
        <dbReference type="ARBA" id="ARBA00022989"/>
    </source>
</evidence>
<evidence type="ECO:0000256" key="1">
    <source>
        <dbReference type="ARBA" id="ARBA00004141"/>
    </source>
</evidence>
<name>A0AAV5SKQ1_9BILA</name>
<dbReference type="Proteomes" id="UP001432027">
    <property type="component" value="Unassembled WGS sequence"/>
</dbReference>
<keyword evidence="8" id="KW-1185">Reference proteome</keyword>
<evidence type="ECO:0008006" key="9">
    <source>
        <dbReference type="Google" id="ProtNLM"/>
    </source>
</evidence>
<dbReference type="InterPro" id="IPR050920">
    <property type="entry name" value="Nematode_rcpt-like_delta"/>
</dbReference>
<keyword evidence="4 6" id="KW-1133">Transmembrane helix</keyword>
<feature type="non-terminal residue" evidence="7">
    <location>
        <position position="164"/>
    </location>
</feature>
<feature type="transmembrane region" description="Helical" evidence="6">
    <location>
        <begin position="96"/>
        <end position="117"/>
    </location>
</feature>
<dbReference type="SUPFAM" id="SSF81321">
    <property type="entry name" value="Family A G protein-coupled receptor-like"/>
    <property type="match status" value="1"/>
</dbReference>
<dbReference type="EMBL" id="BTSX01000002">
    <property type="protein sequence ID" value="GMS83095.1"/>
    <property type="molecule type" value="Genomic_DNA"/>
</dbReference>
<proteinExistence type="inferred from homology"/>
<evidence type="ECO:0000256" key="3">
    <source>
        <dbReference type="ARBA" id="ARBA00022692"/>
    </source>
</evidence>
<keyword evidence="3 6" id="KW-0812">Transmembrane</keyword>